<feature type="domain" description="Lipid/polyisoprenoid-binding YceI-like" evidence="2">
    <location>
        <begin position="26"/>
        <end position="181"/>
    </location>
</feature>
<sequence length="188" mass="20161">MNKSLCFFLLLAGTALADTSRWSGTSSITFDGTSTLHDWGGKVEAKPFVTTVTTDAAGNPVKVEATVTVEVAKMDTAEAKRDENMRKAMQAAAHPLITGVIDAPFSAIRQGDAAPATLPLKLTMLGKTQTLTGRISRWKQQGDKASFDLDFDLSLKKSDIKVPSVLFVIRVGDTIKVHAAVSLKRNPS</sequence>
<dbReference type="InterPro" id="IPR007372">
    <property type="entry name" value="Lipid/polyisoprenoid-bd_YceI"/>
</dbReference>
<gene>
    <name evidence="3" type="ORF">ACFQDI_23500</name>
</gene>
<name>A0ABW0KXC0_9BACT</name>
<dbReference type="InterPro" id="IPR036761">
    <property type="entry name" value="TTHA0802/YceI-like_sf"/>
</dbReference>
<reference evidence="4" key="1">
    <citation type="journal article" date="2019" name="Int. J. Syst. Evol. Microbiol.">
        <title>The Global Catalogue of Microorganisms (GCM) 10K type strain sequencing project: providing services to taxonomists for standard genome sequencing and annotation.</title>
        <authorList>
            <consortium name="The Broad Institute Genomics Platform"/>
            <consortium name="The Broad Institute Genome Sequencing Center for Infectious Disease"/>
            <person name="Wu L."/>
            <person name="Ma J."/>
        </authorList>
    </citation>
    <scope>NUCLEOTIDE SEQUENCE [LARGE SCALE GENOMIC DNA]</scope>
    <source>
        <strain evidence="4">CGMCC 4.1469</strain>
    </source>
</reference>
<organism evidence="3 4">
    <name type="scientific">Prosthecobacter fluviatilis</name>
    <dbReference type="NCBI Taxonomy" id="445931"/>
    <lineage>
        <taxon>Bacteria</taxon>
        <taxon>Pseudomonadati</taxon>
        <taxon>Verrucomicrobiota</taxon>
        <taxon>Verrucomicrobiia</taxon>
        <taxon>Verrucomicrobiales</taxon>
        <taxon>Verrucomicrobiaceae</taxon>
        <taxon>Prosthecobacter</taxon>
    </lineage>
</organism>
<proteinExistence type="predicted"/>
<feature type="chain" id="PRO_5046950252" evidence="1">
    <location>
        <begin position="18"/>
        <end position="188"/>
    </location>
</feature>
<keyword evidence="4" id="KW-1185">Reference proteome</keyword>
<dbReference type="EMBL" id="JBHSMQ010000013">
    <property type="protein sequence ID" value="MFC5457855.1"/>
    <property type="molecule type" value="Genomic_DNA"/>
</dbReference>
<dbReference type="RefSeq" id="WP_377171610.1">
    <property type="nucleotide sequence ID" value="NZ_JBHSMQ010000013.1"/>
</dbReference>
<feature type="signal peptide" evidence="1">
    <location>
        <begin position="1"/>
        <end position="17"/>
    </location>
</feature>
<evidence type="ECO:0000313" key="4">
    <source>
        <dbReference type="Proteomes" id="UP001596052"/>
    </source>
</evidence>
<protein>
    <submittedName>
        <fullName evidence="3">YceI family protein</fullName>
    </submittedName>
</protein>
<dbReference type="Gene3D" id="2.40.128.110">
    <property type="entry name" value="Lipid/polyisoprenoid-binding, YceI-like"/>
    <property type="match status" value="1"/>
</dbReference>
<keyword evidence="1" id="KW-0732">Signal</keyword>
<evidence type="ECO:0000313" key="3">
    <source>
        <dbReference type="EMBL" id="MFC5457855.1"/>
    </source>
</evidence>
<evidence type="ECO:0000259" key="2">
    <source>
        <dbReference type="Pfam" id="PF04264"/>
    </source>
</evidence>
<dbReference type="SUPFAM" id="SSF101874">
    <property type="entry name" value="YceI-like"/>
    <property type="match status" value="1"/>
</dbReference>
<dbReference type="Pfam" id="PF04264">
    <property type="entry name" value="YceI"/>
    <property type="match status" value="1"/>
</dbReference>
<accession>A0ABW0KXC0</accession>
<comment type="caution">
    <text evidence="3">The sequence shown here is derived from an EMBL/GenBank/DDBJ whole genome shotgun (WGS) entry which is preliminary data.</text>
</comment>
<dbReference type="Proteomes" id="UP001596052">
    <property type="component" value="Unassembled WGS sequence"/>
</dbReference>
<evidence type="ECO:0000256" key="1">
    <source>
        <dbReference type="SAM" id="SignalP"/>
    </source>
</evidence>